<comment type="caution">
    <text evidence="1">The sequence shown here is derived from an EMBL/GenBank/DDBJ whole genome shotgun (WGS) entry which is preliminary data.</text>
</comment>
<evidence type="ECO:0000313" key="2">
    <source>
        <dbReference type="Proteomes" id="UP000555828"/>
    </source>
</evidence>
<dbReference type="EMBL" id="JACHEX010000001">
    <property type="protein sequence ID" value="MBB6062306.1"/>
    <property type="molecule type" value="Genomic_DNA"/>
</dbReference>
<accession>A0A841GFA5</accession>
<sequence>MKKTTLIFLFVISIPIFASILNPFGNYTNPGLVLEQNFYLAGTNFYVDLLFKQDLLTIKDLNILLNKGILNLNNIKKISFYSSFNSSAYGTFKLGGFAVSPFFNVEGNLGLFIPDEIKDFILNRDIEIDNTYEYQLDDKNKFLLANSFSNMGLTINLGKFFVAPYLYIPILYTPVKNEQQTLYFKYTSSSSPAEIYFNLDGKASIYSILPLDQISSDNFDLNNFINSLDANDLGVSLSIGYNSNNFGFSINNVKIKPSNARYKATLTTLATLTYEASDLDISSNFEATAILENFQENSIYVFKVPNISGYLQTSGKIINLGVRGNYVLDNTNLNWKAGLFVNGNFKILYPYYFIDYINPAKAFVHTIGSEFDIHIIYLNINLKLISRDISPFNANSFGLSFSFGFGI</sequence>
<dbReference type="RefSeq" id="WP_184618972.1">
    <property type="nucleotide sequence ID" value="NZ_JACHEX010000001.1"/>
</dbReference>
<proteinExistence type="predicted"/>
<dbReference type="Proteomes" id="UP000555828">
    <property type="component" value="Unassembled WGS sequence"/>
</dbReference>
<reference evidence="1 2" key="1">
    <citation type="submission" date="2020-08" db="EMBL/GenBank/DDBJ databases">
        <title>Genomic Encyclopedia of Type Strains, Phase IV (KMG-IV): sequencing the most valuable type-strain genomes for metagenomic binning, comparative biology and taxonomic classification.</title>
        <authorList>
            <person name="Goeker M."/>
        </authorList>
    </citation>
    <scope>NUCLEOTIDE SEQUENCE [LARGE SCALE GENOMIC DNA]</scope>
    <source>
        <strain evidence="1 2">DSM 13481</strain>
    </source>
</reference>
<evidence type="ECO:0000313" key="1">
    <source>
        <dbReference type="EMBL" id="MBB6062306.1"/>
    </source>
</evidence>
<evidence type="ECO:0008006" key="3">
    <source>
        <dbReference type="Google" id="ProtNLM"/>
    </source>
</evidence>
<gene>
    <name evidence="1" type="ORF">HNP65_000728</name>
</gene>
<organism evidence="1 2">
    <name type="scientific">Thermosipho japonicus</name>
    <dbReference type="NCBI Taxonomy" id="90323"/>
    <lineage>
        <taxon>Bacteria</taxon>
        <taxon>Thermotogati</taxon>
        <taxon>Thermotogota</taxon>
        <taxon>Thermotogae</taxon>
        <taxon>Thermotogales</taxon>
        <taxon>Fervidobacteriaceae</taxon>
        <taxon>Thermosipho</taxon>
    </lineage>
</organism>
<protein>
    <recommendedName>
        <fullName evidence="3">DUF5723 domain-containing protein</fullName>
    </recommendedName>
</protein>
<keyword evidence="2" id="KW-1185">Reference proteome</keyword>
<name>A0A841GFA5_9BACT</name>
<dbReference type="AlphaFoldDB" id="A0A841GFA5"/>